<evidence type="ECO:0000313" key="1">
    <source>
        <dbReference type="EnsemblMetazoa" id="Aqu2.1.33229_001"/>
    </source>
</evidence>
<dbReference type="OMA" id="PAISHEC"/>
<dbReference type="EnsemblMetazoa" id="Aqu2.1.33229_001">
    <property type="protein sequence ID" value="Aqu2.1.33229_001"/>
    <property type="gene ID" value="Aqu2.1.33229"/>
</dbReference>
<dbReference type="AlphaFoldDB" id="A0A1X7V0B6"/>
<name>A0A1X7V0B6_AMPQE</name>
<accession>A0A1X7V0B6</accession>
<dbReference type="PANTHER" id="PTHR31912">
    <property type="entry name" value="IP13529P"/>
    <property type="match status" value="1"/>
</dbReference>
<proteinExistence type="predicted"/>
<dbReference type="PANTHER" id="PTHR31912:SF34">
    <property type="entry name" value="NOTOCHORD-RELATED PROTEIN"/>
    <property type="match status" value="1"/>
</dbReference>
<dbReference type="OrthoDB" id="10045355at2759"/>
<dbReference type="InParanoid" id="A0A1X7V0B6"/>
<organism evidence="1">
    <name type="scientific">Amphimedon queenslandica</name>
    <name type="common">Sponge</name>
    <dbReference type="NCBI Taxonomy" id="400682"/>
    <lineage>
        <taxon>Eukaryota</taxon>
        <taxon>Metazoa</taxon>
        <taxon>Porifera</taxon>
        <taxon>Demospongiae</taxon>
        <taxon>Heteroscleromorpha</taxon>
        <taxon>Haplosclerida</taxon>
        <taxon>Niphatidae</taxon>
        <taxon>Amphimedon</taxon>
    </lineage>
</organism>
<protein>
    <submittedName>
        <fullName evidence="1">Uncharacterized protein</fullName>
    </submittedName>
</protein>
<sequence>MNDGLLADCCDGSTYKKHPLYSNDKTALQLQLYYDDLEICNPLGSRAKKHKIEGLVPDVMHDVLEGCLPYVMKEMLNVFTNKKIITIPILENAILKFSYGINDVLNKPSVISATILKSKDHGLKQTGRLLPLMIGHHIPQDNEHSLNFLALLQVIDYLFAPAISHECVDHLRVLIRNHHYTFTTLYPDCNIIPKMHYMVHYPDWIVKCGPLVNLWCMRFEAKHNYFKDLAHRIKCFKNVLKTLSEHHQQCAII</sequence>
<reference evidence="1" key="1">
    <citation type="submission" date="2017-05" db="UniProtKB">
        <authorList>
            <consortium name="EnsemblMetazoa"/>
        </authorList>
    </citation>
    <scope>IDENTIFICATION</scope>
</reference>